<gene>
    <name evidence="2" type="ORF">BRLA_c012600</name>
</gene>
<dbReference type="RefSeq" id="WP_003338374.1">
    <property type="nucleotide sequence ID" value="NZ_CP007806.1"/>
</dbReference>
<dbReference type="STRING" id="1042163.BRLA_c012600"/>
<organism evidence="2 3">
    <name type="scientific">Brevibacillus laterosporus LMG 15441</name>
    <dbReference type="NCBI Taxonomy" id="1042163"/>
    <lineage>
        <taxon>Bacteria</taxon>
        <taxon>Bacillati</taxon>
        <taxon>Bacillota</taxon>
        <taxon>Bacilli</taxon>
        <taxon>Bacillales</taxon>
        <taxon>Paenibacillaceae</taxon>
        <taxon>Brevibacillus</taxon>
    </lineage>
</organism>
<dbReference type="Proteomes" id="UP000005850">
    <property type="component" value="Chromosome"/>
</dbReference>
<accession>A0A075R7P0</accession>
<reference evidence="2 3" key="1">
    <citation type="journal article" date="2011" name="J. Bacteriol.">
        <title>Genome sequence of Brevibacillus laterosporus LMG 15441, a pathogen of invertebrates.</title>
        <authorList>
            <person name="Djukic M."/>
            <person name="Poehlein A."/>
            <person name="Thurmer A."/>
            <person name="Daniel R."/>
        </authorList>
    </citation>
    <scope>NUCLEOTIDE SEQUENCE [LARGE SCALE GENOMIC DNA]</scope>
    <source>
        <strain evidence="2 3">LMG 15441</strain>
    </source>
</reference>
<dbReference type="KEGG" id="blr:BRLA_c012600"/>
<feature type="compositionally biased region" description="Basic and acidic residues" evidence="1">
    <location>
        <begin position="1"/>
        <end position="11"/>
    </location>
</feature>
<dbReference type="EMBL" id="CP007806">
    <property type="protein sequence ID" value="AIG25600.1"/>
    <property type="molecule type" value="Genomic_DNA"/>
</dbReference>
<protein>
    <submittedName>
        <fullName evidence="2">Uncharacterized protein</fullName>
    </submittedName>
</protein>
<keyword evidence="3" id="KW-1185">Reference proteome</keyword>
<dbReference type="AlphaFoldDB" id="A0A075R7P0"/>
<sequence length="50" mass="5502">MGGRGKSDKSQRRNHNGVGKPGSLDQFGKKLDEKRMAVSPNYQIDNERGG</sequence>
<dbReference type="GeneID" id="61081552"/>
<dbReference type="HOGENOM" id="CLU_215235_0_0_9"/>
<evidence type="ECO:0000313" key="3">
    <source>
        <dbReference type="Proteomes" id="UP000005850"/>
    </source>
</evidence>
<name>A0A075R7P0_BRELA</name>
<proteinExistence type="predicted"/>
<feature type="compositionally biased region" description="Basic and acidic residues" evidence="1">
    <location>
        <begin position="27"/>
        <end position="36"/>
    </location>
</feature>
<evidence type="ECO:0000256" key="1">
    <source>
        <dbReference type="SAM" id="MobiDB-lite"/>
    </source>
</evidence>
<evidence type="ECO:0000313" key="2">
    <source>
        <dbReference type="EMBL" id="AIG25600.1"/>
    </source>
</evidence>
<feature type="region of interest" description="Disordered" evidence="1">
    <location>
        <begin position="1"/>
        <end position="50"/>
    </location>
</feature>